<dbReference type="InterPro" id="IPR027417">
    <property type="entry name" value="P-loop_NTPase"/>
</dbReference>
<dbReference type="SUPFAM" id="SSF52540">
    <property type="entry name" value="P-loop containing nucleoside triphosphate hydrolases"/>
    <property type="match status" value="1"/>
</dbReference>
<evidence type="ECO:0000259" key="8">
    <source>
        <dbReference type="PROSITE" id="PS50893"/>
    </source>
</evidence>
<dbReference type="PANTHER" id="PTHR43297:SF7">
    <property type="entry name" value="D,D-DIPEPTIDE TRANSPORT ATP-BINDING PROTEIN DDPD-RELATED"/>
    <property type="match status" value="1"/>
</dbReference>
<evidence type="ECO:0000256" key="6">
    <source>
        <dbReference type="ARBA" id="ARBA00022840"/>
    </source>
</evidence>
<dbReference type="Pfam" id="PF08352">
    <property type="entry name" value="oligo_HPY"/>
    <property type="match status" value="1"/>
</dbReference>
<dbReference type="EMBL" id="JAXCLX010000001">
    <property type="protein sequence ID" value="MDY0871039.1"/>
    <property type="molecule type" value="Genomic_DNA"/>
</dbReference>
<dbReference type="InterPro" id="IPR013563">
    <property type="entry name" value="Oligopep_ABC_C"/>
</dbReference>
<proteinExistence type="inferred from homology"/>
<keyword evidence="7" id="KW-0472">Membrane</keyword>
<evidence type="ECO:0000256" key="2">
    <source>
        <dbReference type="ARBA" id="ARBA00005417"/>
    </source>
</evidence>
<evidence type="ECO:0000256" key="5">
    <source>
        <dbReference type="ARBA" id="ARBA00022741"/>
    </source>
</evidence>
<dbReference type="RefSeq" id="WP_320499408.1">
    <property type="nucleotide sequence ID" value="NZ_JAXCLX010000001.1"/>
</dbReference>
<gene>
    <name evidence="9" type="ORF">SMD31_03870</name>
</gene>
<accession>A0ABU5DVS4</accession>
<dbReference type="Proteomes" id="UP001271769">
    <property type="component" value="Unassembled WGS sequence"/>
</dbReference>
<dbReference type="NCBIfam" id="TIGR01727">
    <property type="entry name" value="oligo_HPY"/>
    <property type="match status" value="1"/>
</dbReference>
<keyword evidence="5" id="KW-0547">Nucleotide-binding</keyword>
<keyword evidence="4" id="KW-1003">Cell membrane</keyword>
<evidence type="ECO:0000313" key="10">
    <source>
        <dbReference type="Proteomes" id="UP001271769"/>
    </source>
</evidence>
<name>A0ABU5DVS4_9PROT</name>
<reference evidence="9 10" key="1">
    <citation type="journal article" date="2013" name="Antonie Van Leeuwenhoek">
        <title>Dongia rigui sp. nov., isolated from freshwater of a large wetland in Korea.</title>
        <authorList>
            <person name="Baik K.S."/>
            <person name="Hwang Y.M."/>
            <person name="Choi J.S."/>
            <person name="Kwon J."/>
            <person name="Seong C.N."/>
        </authorList>
    </citation>
    <scope>NUCLEOTIDE SEQUENCE [LARGE SCALE GENOMIC DNA]</scope>
    <source>
        <strain evidence="9 10">04SU4-P</strain>
    </source>
</reference>
<dbReference type="InterPro" id="IPR003593">
    <property type="entry name" value="AAA+_ATPase"/>
</dbReference>
<keyword evidence="10" id="KW-1185">Reference proteome</keyword>
<dbReference type="PROSITE" id="PS50893">
    <property type="entry name" value="ABC_TRANSPORTER_2"/>
    <property type="match status" value="1"/>
</dbReference>
<dbReference type="Gene3D" id="3.40.50.300">
    <property type="entry name" value="P-loop containing nucleotide triphosphate hydrolases"/>
    <property type="match status" value="1"/>
</dbReference>
<comment type="subcellular location">
    <subcellularLocation>
        <location evidence="1">Cell inner membrane</location>
        <topology evidence="1">Peripheral membrane protein</topology>
    </subcellularLocation>
</comment>
<evidence type="ECO:0000313" key="9">
    <source>
        <dbReference type="EMBL" id="MDY0871039.1"/>
    </source>
</evidence>
<keyword evidence="6 9" id="KW-0067">ATP-binding</keyword>
<comment type="similarity">
    <text evidence="2">Belongs to the ABC transporter superfamily.</text>
</comment>
<dbReference type="Pfam" id="PF00005">
    <property type="entry name" value="ABC_tran"/>
    <property type="match status" value="1"/>
</dbReference>
<dbReference type="InterPro" id="IPR050388">
    <property type="entry name" value="ABC_Ni/Peptide_Import"/>
</dbReference>
<dbReference type="GO" id="GO:0005524">
    <property type="term" value="F:ATP binding"/>
    <property type="evidence" value="ECO:0007669"/>
    <property type="project" value="UniProtKB-KW"/>
</dbReference>
<sequence length="334" mass="36282">MSNVLEVTNLNTSFWTPEGDVNAVSNVSFTIQRGETLGIVGESGSGKSQIFMSIMGLLASNGRATGSVKVTGTEILGVTTAELNKIRGARMSMIFQDPMTSLNPYLTVRRQMTEVLMTHKGMTEKEATEASIRMLDQVQIPEARRRINMHPHEFSGGMRQRVMIAMALLCGPELLIADEPTTALDVTVQAQILDLLSQLRRDNGMAIALITHDLGVIAGLADRVMVMYAGAVAEKGSVRDIFKRPQHPYTEGLLRSMPRLDESGINRLATIGGQPPNLQNLPSGCSFRERCPYAFDRCASERPALRESGGAGRAKACHLDEIGAVRQTKIGVVA</sequence>
<dbReference type="InterPro" id="IPR017871">
    <property type="entry name" value="ABC_transporter-like_CS"/>
</dbReference>
<feature type="domain" description="ABC transporter" evidence="8">
    <location>
        <begin position="5"/>
        <end position="254"/>
    </location>
</feature>
<comment type="caution">
    <text evidence="9">The sequence shown here is derived from an EMBL/GenBank/DDBJ whole genome shotgun (WGS) entry which is preliminary data.</text>
</comment>
<dbReference type="PANTHER" id="PTHR43297">
    <property type="entry name" value="OLIGOPEPTIDE TRANSPORT ATP-BINDING PROTEIN APPD"/>
    <property type="match status" value="1"/>
</dbReference>
<dbReference type="CDD" id="cd03257">
    <property type="entry name" value="ABC_NikE_OppD_transporters"/>
    <property type="match status" value="1"/>
</dbReference>
<evidence type="ECO:0000256" key="4">
    <source>
        <dbReference type="ARBA" id="ARBA00022475"/>
    </source>
</evidence>
<dbReference type="SMART" id="SM00382">
    <property type="entry name" value="AAA"/>
    <property type="match status" value="1"/>
</dbReference>
<keyword evidence="3" id="KW-0813">Transport</keyword>
<evidence type="ECO:0000256" key="3">
    <source>
        <dbReference type="ARBA" id="ARBA00022448"/>
    </source>
</evidence>
<evidence type="ECO:0000256" key="1">
    <source>
        <dbReference type="ARBA" id="ARBA00004417"/>
    </source>
</evidence>
<evidence type="ECO:0000256" key="7">
    <source>
        <dbReference type="ARBA" id="ARBA00023136"/>
    </source>
</evidence>
<dbReference type="PROSITE" id="PS00211">
    <property type="entry name" value="ABC_TRANSPORTER_1"/>
    <property type="match status" value="1"/>
</dbReference>
<protein>
    <submittedName>
        <fullName evidence="9">Oligopeptide/dipeptide ABC transporter ATP-binding protein</fullName>
    </submittedName>
</protein>
<dbReference type="InterPro" id="IPR003439">
    <property type="entry name" value="ABC_transporter-like_ATP-bd"/>
</dbReference>
<organism evidence="9 10">
    <name type="scientific">Dongia rigui</name>
    <dbReference type="NCBI Taxonomy" id="940149"/>
    <lineage>
        <taxon>Bacteria</taxon>
        <taxon>Pseudomonadati</taxon>
        <taxon>Pseudomonadota</taxon>
        <taxon>Alphaproteobacteria</taxon>
        <taxon>Rhodospirillales</taxon>
        <taxon>Dongiaceae</taxon>
        <taxon>Dongia</taxon>
    </lineage>
</organism>